<keyword evidence="5 7" id="KW-0786">Thiamine pyrophosphate</keyword>
<comment type="cofactor">
    <cofactor evidence="1 7">
        <name>thiamine diphosphate</name>
        <dbReference type="ChEBI" id="CHEBI:58937"/>
    </cofactor>
</comment>
<dbReference type="Pfam" id="PF02779">
    <property type="entry name" value="Transket_pyr"/>
    <property type="match status" value="1"/>
</dbReference>
<evidence type="ECO:0000256" key="7">
    <source>
        <dbReference type="RuleBase" id="RU364074"/>
    </source>
</evidence>
<evidence type="ECO:0000256" key="3">
    <source>
        <dbReference type="ARBA" id="ARBA00016138"/>
    </source>
</evidence>
<accession>A0ABP8DNR9</accession>
<evidence type="ECO:0000259" key="8">
    <source>
        <dbReference type="SMART" id="SM00861"/>
    </source>
</evidence>
<keyword evidence="4 7" id="KW-0560">Oxidoreductase</keyword>
<dbReference type="SUPFAM" id="SSF52518">
    <property type="entry name" value="Thiamin diphosphate-binding fold (THDP-binding)"/>
    <property type="match status" value="1"/>
</dbReference>
<evidence type="ECO:0000256" key="6">
    <source>
        <dbReference type="ARBA" id="ARBA00023317"/>
    </source>
</evidence>
<proteinExistence type="predicted"/>
<organism evidence="9 10">
    <name type="scientific">Dactylosporangium darangshiense</name>
    <dbReference type="NCBI Taxonomy" id="579108"/>
    <lineage>
        <taxon>Bacteria</taxon>
        <taxon>Bacillati</taxon>
        <taxon>Actinomycetota</taxon>
        <taxon>Actinomycetes</taxon>
        <taxon>Micromonosporales</taxon>
        <taxon>Micromonosporaceae</taxon>
        <taxon>Dactylosporangium</taxon>
    </lineage>
</organism>
<dbReference type="SMART" id="SM00861">
    <property type="entry name" value="Transket_pyr"/>
    <property type="match status" value="1"/>
</dbReference>
<dbReference type="SUPFAM" id="SSF52922">
    <property type="entry name" value="TK C-terminal domain-like"/>
    <property type="match status" value="1"/>
</dbReference>
<keyword evidence="6 7" id="KW-0670">Pyruvate</keyword>
<evidence type="ECO:0000313" key="10">
    <source>
        <dbReference type="Proteomes" id="UP001500620"/>
    </source>
</evidence>
<dbReference type="EMBL" id="BAABAT010000041">
    <property type="protein sequence ID" value="GAA4260538.1"/>
    <property type="molecule type" value="Genomic_DNA"/>
</dbReference>
<dbReference type="RefSeq" id="WP_345137428.1">
    <property type="nucleotide sequence ID" value="NZ_BAABAT010000041.1"/>
</dbReference>
<dbReference type="EC" id="1.2.4.1" evidence="2 7"/>
<dbReference type="PANTHER" id="PTHR11624">
    <property type="entry name" value="DEHYDROGENASE RELATED"/>
    <property type="match status" value="1"/>
</dbReference>
<gene>
    <name evidence="9" type="ORF">GCM10022255_089540</name>
</gene>
<dbReference type="Pfam" id="PF02780">
    <property type="entry name" value="Transketolase_C"/>
    <property type="match status" value="1"/>
</dbReference>
<sequence>MTARPERVVENLNAALHAALAADPDLYLLGEDIADPYGGAFKATRGLSTAYPRQVVTTPISEAGIAGVAAGLALAGNRAIVEMMFGDFVTLAFDQIVNFAAKSVTMYGREVPVRVVVRCPTGGRRGYGPTHSQSLQKHFIGVPGLDVHEMSPFHDNAATFAAMLATGRPCVHFEDKVLYGERMYRDGIVDDVFRFDLAHEHARVFAEEPDTPAEHVVIATGGTANRALRAMRDLLLLDELDVRLLVPSRLYPLAVEGMLPALRRARRVFVVEESTAGGTWGAEVAAVLNRELWGTLEAPVTLVHSAGGVVPAAVHLERRALVSAESIRTAVRGA</sequence>
<evidence type="ECO:0000256" key="2">
    <source>
        <dbReference type="ARBA" id="ARBA00012281"/>
    </source>
</evidence>
<dbReference type="InterPro" id="IPR005475">
    <property type="entry name" value="Transketolase-like_Pyr-bd"/>
</dbReference>
<dbReference type="PANTHER" id="PTHR11624:SF96">
    <property type="entry name" value="PYRUVATE DEHYDROGENASE E1 COMPONENT SUBUNIT BETA, MITOCHONDRIAL"/>
    <property type="match status" value="1"/>
</dbReference>
<evidence type="ECO:0000313" key="9">
    <source>
        <dbReference type="EMBL" id="GAA4260538.1"/>
    </source>
</evidence>
<protein>
    <recommendedName>
        <fullName evidence="3 7">Pyruvate dehydrogenase E1 component subunit beta</fullName>
        <ecNumber evidence="2 7">1.2.4.1</ecNumber>
    </recommendedName>
</protein>
<evidence type="ECO:0000256" key="1">
    <source>
        <dbReference type="ARBA" id="ARBA00001964"/>
    </source>
</evidence>
<keyword evidence="10" id="KW-1185">Reference proteome</keyword>
<dbReference type="InterPro" id="IPR033248">
    <property type="entry name" value="Transketolase_C"/>
</dbReference>
<comment type="caution">
    <text evidence="9">The sequence shown here is derived from an EMBL/GenBank/DDBJ whole genome shotgun (WGS) entry which is preliminary data.</text>
</comment>
<dbReference type="Gene3D" id="3.40.50.970">
    <property type="match status" value="1"/>
</dbReference>
<reference evidence="10" key="1">
    <citation type="journal article" date="2019" name="Int. J. Syst. Evol. Microbiol.">
        <title>The Global Catalogue of Microorganisms (GCM) 10K type strain sequencing project: providing services to taxonomists for standard genome sequencing and annotation.</title>
        <authorList>
            <consortium name="The Broad Institute Genomics Platform"/>
            <consortium name="The Broad Institute Genome Sequencing Center for Infectious Disease"/>
            <person name="Wu L."/>
            <person name="Ma J."/>
        </authorList>
    </citation>
    <scope>NUCLEOTIDE SEQUENCE [LARGE SCALE GENOMIC DNA]</scope>
    <source>
        <strain evidence="10">JCM 17441</strain>
    </source>
</reference>
<evidence type="ECO:0000256" key="4">
    <source>
        <dbReference type="ARBA" id="ARBA00023002"/>
    </source>
</evidence>
<dbReference type="InterPro" id="IPR027110">
    <property type="entry name" value="PDHB_mito-type"/>
</dbReference>
<dbReference type="Proteomes" id="UP001500620">
    <property type="component" value="Unassembled WGS sequence"/>
</dbReference>
<comment type="function">
    <text evidence="7">The pyruvate dehydrogenase complex catalyzes the overall conversion of pyruvate to acetyl-CoA and CO2.</text>
</comment>
<evidence type="ECO:0000256" key="5">
    <source>
        <dbReference type="ARBA" id="ARBA00023052"/>
    </source>
</evidence>
<dbReference type="InterPro" id="IPR009014">
    <property type="entry name" value="Transketo_C/PFOR_II"/>
</dbReference>
<dbReference type="Gene3D" id="3.40.50.920">
    <property type="match status" value="1"/>
</dbReference>
<dbReference type="InterPro" id="IPR029061">
    <property type="entry name" value="THDP-binding"/>
</dbReference>
<comment type="catalytic activity">
    <reaction evidence="7">
        <text>N(6)-[(R)-lipoyl]-L-lysyl-[protein] + pyruvate + H(+) = N(6)-[(R)-S(8)-acetyldihydrolipoyl]-L-lysyl-[protein] + CO2</text>
        <dbReference type="Rhea" id="RHEA:19189"/>
        <dbReference type="Rhea" id="RHEA-COMP:10474"/>
        <dbReference type="Rhea" id="RHEA-COMP:10478"/>
        <dbReference type="ChEBI" id="CHEBI:15361"/>
        <dbReference type="ChEBI" id="CHEBI:15378"/>
        <dbReference type="ChEBI" id="CHEBI:16526"/>
        <dbReference type="ChEBI" id="CHEBI:83099"/>
        <dbReference type="ChEBI" id="CHEBI:83111"/>
        <dbReference type="EC" id="1.2.4.1"/>
    </reaction>
</comment>
<feature type="domain" description="Transketolase-like pyrimidine-binding" evidence="8">
    <location>
        <begin position="6"/>
        <end position="181"/>
    </location>
</feature>
<name>A0ABP8DNR9_9ACTN</name>